<proteinExistence type="predicted"/>
<dbReference type="GO" id="GO:0045927">
    <property type="term" value="P:positive regulation of growth"/>
    <property type="evidence" value="ECO:0007669"/>
    <property type="project" value="InterPro"/>
</dbReference>
<dbReference type="PANTHER" id="PTHR31730:SF2">
    <property type="entry name" value="PROTEIN PSK SIMULATOR 3"/>
    <property type="match status" value="1"/>
</dbReference>
<keyword evidence="5" id="KW-1185">Reference proteome</keyword>
<evidence type="ECO:0000313" key="4">
    <source>
        <dbReference type="EMBL" id="KAK4393710.1"/>
    </source>
</evidence>
<feature type="compositionally biased region" description="Polar residues" evidence="1">
    <location>
        <begin position="1"/>
        <end position="11"/>
    </location>
</feature>
<sequence length="722" mass="81640">MGALCSNQRQKPNPYAVRSTGQEKQYPQRQEVEKDTSKVVMTVQESVENHMVGKESPRLSVEKQIEAKESPRLSAARYENASDDEFYDGIPRYHKSSYQKSRSLRGTKVGILACDPVLLTLGEDVDVWFQREDYPALALFFMIPFREIFGSEYLYLMAYDHKRRFLDFKRMDWGEMKKSRERARVVNEYQMKILILSLLKMVSEVGSLLSRAGSAGLERAAEVLDTLGATVTGGFISGATTKNSELSILAFEVANTIVKGSNLMQSLSKRSIRQLKEVVLPAEGVQQLISKDMDELLRIVASDKREELKIFSGEVVRFGNRCKDPQWHNLDRFFEKRSKDRTPQKQLRETAESVMQQLMTSVQLTAELYQELHVLDRVEQDYQLKRLEVLRFNAGQRGDRDNRLNILAAELKSQRKQVKNLKKKSLWSRSMEEVMEKLVDIVLFLNQEINITFGSPAESDKPEEQIIRSQQKLGPAGLALHYANIILQIDAIVARSSPLPSISRDTLYQSLPPNVKDSLRSKLQSFHVEKELSVTEIKDEMEKTLHWLVPVATNTAKAHHGFGWVGEWANTGSELNRRAVGPIDVMQIETLHHANKQKTEAYIVDMLLWLNYLVSRSKASAKEGGPVRPSIRSPVHPSNNGVDQQPITNNLSPTQSHADQELLQGLNSKSDGQETTNACNSRPEESNAAKLEGNEVEARVSGNTFARLGLGGEKSLDVIDRV</sequence>
<dbReference type="Proteomes" id="UP001289374">
    <property type="component" value="Unassembled WGS sequence"/>
</dbReference>
<feature type="region of interest" description="Disordered" evidence="1">
    <location>
        <begin position="621"/>
        <end position="695"/>
    </location>
</feature>
<reference evidence="4" key="2">
    <citation type="journal article" date="2024" name="Plant">
        <title>Genomic evolution and insights into agronomic trait innovations of Sesamum species.</title>
        <authorList>
            <person name="Miao H."/>
            <person name="Wang L."/>
            <person name="Qu L."/>
            <person name="Liu H."/>
            <person name="Sun Y."/>
            <person name="Le M."/>
            <person name="Wang Q."/>
            <person name="Wei S."/>
            <person name="Zheng Y."/>
            <person name="Lin W."/>
            <person name="Duan Y."/>
            <person name="Cao H."/>
            <person name="Xiong S."/>
            <person name="Wang X."/>
            <person name="Wei L."/>
            <person name="Li C."/>
            <person name="Ma Q."/>
            <person name="Ju M."/>
            <person name="Zhao R."/>
            <person name="Li G."/>
            <person name="Mu C."/>
            <person name="Tian Q."/>
            <person name="Mei H."/>
            <person name="Zhang T."/>
            <person name="Gao T."/>
            <person name="Zhang H."/>
        </authorList>
    </citation>
    <scope>NUCLEOTIDE SEQUENCE</scope>
    <source>
        <strain evidence="4">K16</strain>
    </source>
</reference>
<feature type="compositionally biased region" description="Polar residues" evidence="1">
    <location>
        <begin position="636"/>
        <end position="657"/>
    </location>
</feature>
<name>A0AAE2BQF4_9LAMI</name>
<evidence type="ECO:0000259" key="3">
    <source>
        <dbReference type="Pfam" id="PF11961"/>
    </source>
</evidence>
<dbReference type="InterPro" id="IPR007700">
    <property type="entry name" value="DUF668"/>
</dbReference>
<dbReference type="AlphaFoldDB" id="A0AAE2BQF4"/>
<accession>A0AAE2BQF4</accession>
<dbReference type="PANTHER" id="PTHR31730">
    <property type="entry name" value="OS01G0873900 PROTEIN"/>
    <property type="match status" value="1"/>
</dbReference>
<dbReference type="EMBL" id="JACGWL010000010">
    <property type="protein sequence ID" value="KAK4393710.1"/>
    <property type="molecule type" value="Genomic_DNA"/>
</dbReference>
<evidence type="ECO:0000256" key="1">
    <source>
        <dbReference type="SAM" id="MobiDB-lite"/>
    </source>
</evidence>
<evidence type="ECO:0000259" key="2">
    <source>
        <dbReference type="Pfam" id="PF05003"/>
    </source>
</evidence>
<feature type="compositionally biased region" description="Polar residues" evidence="1">
    <location>
        <begin position="19"/>
        <end position="28"/>
    </location>
</feature>
<comment type="caution">
    <text evidence="4">The sequence shown here is derived from an EMBL/GenBank/DDBJ whole genome shotgun (WGS) entry which is preliminary data.</text>
</comment>
<dbReference type="InterPro" id="IPR021864">
    <property type="entry name" value="DUF3475"/>
</dbReference>
<evidence type="ECO:0000313" key="5">
    <source>
        <dbReference type="Proteomes" id="UP001289374"/>
    </source>
</evidence>
<feature type="domain" description="DUF3475" evidence="3">
    <location>
        <begin position="248"/>
        <end position="304"/>
    </location>
</feature>
<feature type="compositionally biased region" description="Basic and acidic residues" evidence="1">
    <location>
        <begin position="682"/>
        <end position="695"/>
    </location>
</feature>
<organism evidence="4 5">
    <name type="scientific">Sesamum angolense</name>
    <dbReference type="NCBI Taxonomy" id="2727404"/>
    <lineage>
        <taxon>Eukaryota</taxon>
        <taxon>Viridiplantae</taxon>
        <taxon>Streptophyta</taxon>
        <taxon>Embryophyta</taxon>
        <taxon>Tracheophyta</taxon>
        <taxon>Spermatophyta</taxon>
        <taxon>Magnoliopsida</taxon>
        <taxon>eudicotyledons</taxon>
        <taxon>Gunneridae</taxon>
        <taxon>Pentapetalae</taxon>
        <taxon>asterids</taxon>
        <taxon>lamiids</taxon>
        <taxon>Lamiales</taxon>
        <taxon>Pedaliaceae</taxon>
        <taxon>Sesamum</taxon>
    </lineage>
</organism>
<feature type="compositionally biased region" description="Polar residues" evidence="1">
    <location>
        <begin position="665"/>
        <end position="680"/>
    </location>
</feature>
<dbReference type="Pfam" id="PF11961">
    <property type="entry name" value="DUF3475"/>
    <property type="match status" value="1"/>
</dbReference>
<protein>
    <submittedName>
        <fullName evidence="4">Protein PSK SIMULATOR 1</fullName>
    </submittedName>
</protein>
<dbReference type="Pfam" id="PF05003">
    <property type="entry name" value="DUF668"/>
    <property type="match status" value="1"/>
</dbReference>
<reference evidence="4" key="1">
    <citation type="submission" date="2020-06" db="EMBL/GenBank/DDBJ databases">
        <authorList>
            <person name="Li T."/>
            <person name="Hu X."/>
            <person name="Zhang T."/>
            <person name="Song X."/>
            <person name="Zhang H."/>
            <person name="Dai N."/>
            <person name="Sheng W."/>
            <person name="Hou X."/>
            <person name="Wei L."/>
        </authorList>
    </citation>
    <scope>NUCLEOTIDE SEQUENCE</scope>
    <source>
        <strain evidence="4">K16</strain>
        <tissue evidence="4">Leaf</tissue>
    </source>
</reference>
<dbReference type="InterPro" id="IPR045021">
    <property type="entry name" value="PSI1/2/3"/>
</dbReference>
<gene>
    <name evidence="4" type="ORF">Sango_1841800</name>
</gene>
<feature type="domain" description="DUF668" evidence="2">
    <location>
        <begin position="473"/>
        <end position="557"/>
    </location>
</feature>
<feature type="region of interest" description="Disordered" evidence="1">
    <location>
        <begin position="1"/>
        <end position="36"/>
    </location>
</feature>